<proteinExistence type="predicted"/>
<dbReference type="Proteomes" id="UP001374584">
    <property type="component" value="Unassembled WGS sequence"/>
</dbReference>
<evidence type="ECO:0000313" key="3">
    <source>
        <dbReference type="Proteomes" id="UP001374584"/>
    </source>
</evidence>
<dbReference type="AlphaFoldDB" id="A0AAN9RBY0"/>
<feature type="compositionally biased region" description="Polar residues" evidence="1">
    <location>
        <begin position="7"/>
        <end position="23"/>
    </location>
</feature>
<dbReference type="EMBL" id="JAYMYR010000004">
    <property type="protein sequence ID" value="KAK7366677.1"/>
    <property type="molecule type" value="Genomic_DNA"/>
</dbReference>
<protein>
    <submittedName>
        <fullName evidence="2">Uncharacterized protein</fullName>
    </submittedName>
</protein>
<evidence type="ECO:0000313" key="2">
    <source>
        <dbReference type="EMBL" id="KAK7366677.1"/>
    </source>
</evidence>
<accession>A0AAN9RBY0</accession>
<feature type="region of interest" description="Disordered" evidence="1">
    <location>
        <begin position="1"/>
        <end position="23"/>
    </location>
</feature>
<comment type="caution">
    <text evidence="2">The sequence shown here is derived from an EMBL/GenBank/DDBJ whole genome shotgun (WGS) entry which is preliminary data.</text>
</comment>
<organism evidence="2 3">
    <name type="scientific">Phaseolus coccineus</name>
    <name type="common">Scarlet runner bean</name>
    <name type="synonym">Phaseolus multiflorus</name>
    <dbReference type="NCBI Taxonomy" id="3886"/>
    <lineage>
        <taxon>Eukaryota</taxon>
        <taxon>Viridiplantae</taxon>
        <taxon>Streptophyta</taxon>
        <taxon>Embryophyta</taxon>
        <taxon>Tracheophyta</taxon>
        <taxon>Spermatophyta</taxon>
        <taxon>Magnoliopsida</taxon>
        <taxon>eudicotyledons</taxon>
        <taxon>Gunneridae</taxon>
        <taxon>Pentapetalae</taxon>
        <taxon>rosids</taxon>
        <taxon>fabids</taxon>
        <taxon>Fabales</taxon>
        <taxon>Fabaceae</taxon>
        <taxon>Papilionoideae</taxon>
        <taxon>50 kb inversion clade</taxon>
        <taxon>NPAAA clade</taxon>
        <taxon>indigoferoid/millettioid clade</taxon>
        <taxon>Phaseoleae</taxon>
        <taxon>Phaseolus</taxon>
    </lineage>
</organism>
<keyword evidence="3" id="KW-1185">Reference proteome</keyword>
<evidence type="ECO:0000256" key="1">
    <source>
        <dbReference type="SAM" id="MobiDB-lite"/>
    </source>
</evidence>
<name>A0AAN9RBY0_PHACN</name>
<sequence>MSVWSLLHSTQYKSPNPKSLLSPHKSQNARIPFAVLLLTPKYLSLFAPRPPSPYNFSTASAQLDSAIPVLTPLTRFAHKFWNGS</sequence>
<gene>
    <name evidence="2" type="ORF">VNO80_08673</name>
</gene>
<reference evidence="2 3" key="1">
    <citation type="submission" date="2024-01" db="EMBL/GenBank/DDBJ databases">
        <title>The genomes of 5 underutilized Papilionoideae crops provide insights into root nodulation and disease resistanc.</title>
        <authorList>
            <person name="Jiang F."/>
        </authorList>
    </citation>
    <scope>NUCLEOTIDE SEQUENCE [LARGE SCALE GENOMIC DNA]</scope>
    <source>
        <strain evidence="2">JINMINGXINNONG_FW02</strain>
        <tissue evidence="2">Leaves</tissue>
    </source>
</reference>